<evidence type="ECO:0000313" key="1">
    <source>
        <dbReference type="EMBL" id="OTG26541.1"/>
    </source>
</evidence>
<keyword evidence="1" id="KW-0575">Peroxidase</keyword>
<proteinExistence type="predicted"/>
<dbReference type="InterPro" id="IPR003832">
    <property type="entry name" value="DUF212"/>
</dbReference>
<dbReference type="Proteomes" id="UP000215914">
    <property type="component" value="Chromosome 5"/>
</dbReference>
<dbReference type="PANTHER" id="PTHR31446:SF29">
    <property type="entry name" value="ACID PHOSPHATASE_VANADIUM-DEPENDENT HALOPEROXIDASE-RELATED PROTEIN"/>
    <property type="match status" value="1"/>
</dbReference>
<reference evidence="2" key="1">
    <citation type="journal article" date="2017" name="Nature">
        <title>The sunflower genome provides insights into oil metabolism, flowering and Asterid evolution.</title>
        <authorList>
            <person name="Badouin H."/>
            <person name="Gouzy J."/>
            <person name="Grassa C.J."/>
            <person name="Murat F."/>
            <person name="Staton S.E."/>
            <person name="Cottret L."/>
            <person name="Lelandais-Briere C."/>
            <person name="Owens G.L."/>
            <person name="Carrere S."/>
            <person name="Mayjonade B."/>
            <person name="Legrand L."/>
            <person name="Gill N."/>
            <person name="Kane N.C."/>
            <person name="Bowers J.E."/>
            <person name="Hubner S."/>
            <person name="Bellec A."/>
            <person name="Berard A."/>
            <person name="Berges H."/>
            <person name="Blanchet N."/>
            <person name="Boniface M.C."/>
            <person name="Brunel D."/>
            <person name="Catrice O."/>
            <person name="Chaidir N."/>
            <person name="Claudel C."/>
            <person name="Donnadieu C."/>
            <person name="Faraut T."/>
            <person name="Fievet G."/>
            <person name="Helmstetter N."/>
            <person name="King M."/>
            <person name="Knapp S.J."/>
            <person name="Lai Z."/>
            <person name="Le Paslier M.C."/>
            <person name="Lippi Y."/>
            <person name="Lorenzon L."/>
            <person name="Mandel J.R."/>
            <person name="Marage G."/>
            <person name="Marchand G."/>
            <person name="Marquand E."/>
            <person name="Bret-Mestries E."/>
            <person name="Morien E."/>
            <person name="Nambeesan S."/>
            <person name="Nguyen T."/>
            <person name="Pegot-Espagnet P."/>
            <person name="Pouilly N."/>
            <person name="Raftis F."/>
            <person name="Sallet E."/>
            <person name="Schiex T."/>
            <person name="Thomas J."/>
            <person name="Vandecasteele C."/>
            <person name="Vares D."/>
            <person name="Vear F."/>
            <person name="Vautrin S."/>
            <person name="Crespi M."/>
            <person name="Mangin B."/>
            <person name="Burke J.M."/>
            <person name="Salse J."/>
            <person name="Munos S."/>
            <person name="Vincourt P."/>
            <person name="Rieseberg L.H."/>
            <person name="Langlade N.B."/>
        </authorList>
    </citation>
    <scope>NUCLEOTIDE SEQUENCE [LARGE SCALE GENOMIC DNA]</scope>
    <source>
        <strain evidence="2">cv. SF193</strain>
    </source>
</reference>
<dbReference type="EMBL" id="CM007894">
    <property type="protein sequence ID" value="OTG26541.1"/>
    <property type="molecule type" value="Genomic_DNA"/>
</dbReference>
<dbReference type="Pfam" id="PF02681">
    <property type="entry name" value="DUF212"/>
    <property type="match status" value="1"/>
</dbReference>
<accession>A0A251UW27</accession>
<organism evidence="1 2">
    <name type="scientific">Helianthus annuus</name>
    <name type="common">Common sunflower</name>
    <dbReference type="NCBI Taxonomy" id="4232"/>
    <lineage>
        <taxon>Eukaryota</taxon>
        <taxon>Viridiplantae</taxon>
        <taxon>Streptophyta</taxon>
        <taxon>Embryophyta</taxon>
        <taxon>Tracheophyta</taxon>
        <taxon>Spermatophyta</taxon>
        <taxon>Magnoliopsida</taxon>
        <taxon>eudicotyledons</taxon>
        <taxon>Gunneridae</taxon>
        <taxon>Pentapetalae</taxon>
        <taxon>asterids</taxon>
        <taxon>campanulids</taxon>
        <taxon>Asterales</taxon>
        <taxon>Asteraceae</taxon>
        <taxon>Asteroideae</taxon>
        <taxon>Heliantheae alliance</taxon>
        <taxon>Heliantheae</taxon>
        <taxon>Helianthus</taxon>
    </lineage>
</organism>
<dbReference type="GO" id="GO:0004601">
    <property type="term" value="F:peroxidase activity"/>
    <property type="evidence" value="ECO:0007669"/>
    <property type="project" value="UniProtKB-KW"/>
</dbReference>
<dbReference type="PANTHER" id="PTHR31446">
    <property type="entry name" value="ACID PHOSPHATASE/VANADIUM-DEPENDENT HALOPEROXIDASE-RELATED PROTEIN"/>
    <property type="match status" value="1"/>
</dbReference>
<protein>
    <submittedName>
        <fullName evidence="1">Putative acid phosphatase/vanadium-dependent haloperoxidase-related protein</fullName>
    </submittedName>
</protein>
<keyword evidence="1" id="KW-0560">Oxidoreductase</keyword>
<dbReference type="AlphaFoldDB" id="A0A251UW27"/>
<dbReference type="InParanoid" id="A0A251UW27"/>
<dbReference type="STRING" id="4232.A0A251UW27"/>
<gene>
    <name evidence="1" type="ORF">HannXRQ_Chr05g0159801</name>
</gene>
<sequence length="165" mass="18280">MRPIYKKSITVKNTHGSIRPSVGEVNRWGRKMRKLFTFTGCRFKERKWDTRRMLTSGGMPSSHSATVTSLAACIGLQEGIRSSSFAIAVVLACVVTSYKLQHSDSVLHISVMYDATGLLNQIVCELPPEHPLSNVRPLRDSLGCSRGCSWNSDGLSHENVNLMVD</sequence>
<keyword evidence="2" id="KW-1185">Reference proteome</keyword>
<name>A0A251UW27_HELAN</name>
<evidence type="ECO:0000313" key="2">
    <source>
        <dbReference type="Proteomes" id="UP000215914"/>
    </source>
</evidence>